<keyword evidence="3" id="KW-1185">Reference proteome</keyword>
<sequence>MNKKYNLALSLIAMFFSAQASAGANFTIGPKAGTTLPTTVPIGKSVSAYYTITNNTNSIRSGYTLKGLPSTVMPNLSSGNCMFPLTLAAKASCVLQLDISGAASGAFYLCKASSCTSSSVPLNVSVVSITPFIAVGGYDNNIKANSLIATSIDNGMQWSYTLSGVTGPTLPTSLANSGPAYNFEDEPPPLWAVDCVQNNCSAVGGYGTQPYPLIASSTDSGQTWRYTMTAHSAVREPTGLTSGNFLGVSCSGVFCVAVGTYSDSSKSYPAIVFRSNITANWSYASLPTLFNFSISKGYSNVKCTATTCVAVGTYLADDFFTYPLISTGRTQGTSWTNTLDGYSDGLPPDFYNNGVLNAVDASGSNFIVVGSYDNFSYTSYPLVGLSTNGGSTWSFPIDSTTRVDDYSNSGVFYNVSCSGKICIAVGRYRNNQNSTYPLIMTSSDQGQTWAYTMDSSKPQLPADFLSSEGFGQLYTSACSGAICIAGGNYQNANGNYPLLANSTDAGKTWTYRITSTYPGMTNDRMTDGYFNAVQCKETICFAAGGYSNGTKNYPLLAVSRDGGTTWSYSINSLYPALPADYQDNGMFTSFGVPGVSKLLPQSLKFLVH</sequence>
<evidence type="ECO:0000313" key="2">
    <source>
        <dbReference type="EMBL" id="MFJ1267302.1"/>
    </source>
</evidence>
<dbReference type="Gene3D" id="2.120.10.10">
    <property type="match status" value="2"/>
</dbReference>
<dbReference type="EMBL" id="JBGORX010000001">
    <property type="protein sequence ID" value="MFJ1267302.1"/>
    <property type="molecule type" value="Genomic_DNA"/>
</dbReference>
<dbReference type="EC" id="3.2.1.-" evidence="2"/>
<reference evidence="2 3" key="1">
    <citation type="submission" date="2024-08" db="EMBL/GenBank/DDBJ databases">
        <title>Draft Genome Sequence of Legionella lytica strain DSB2004, Isolated From a Fire Sprinkler System.</title>
        <authorList>
            <person name="Everhart A.D."/>
            <person name="Kidane D.T."/>
            <person name="Farone A.L."/>
            <person name="Farone M.B."/>
        </authorList>
    </citation>
    <scope>NUCLEOTIDE SEQUENCE [LARGE SCALE GENOMIC DNA]</scope>
    <source>
        <strain evidence="2 3">DSB2004</strain>
    </source>
</reference>
<name>A0ABW8D505_9GAMM</name>
<dbReference type="InterPro" id="IPR036278">
    <property type="entry name" value="Sialidase_sf"/>
</dbReference>
<dbReference type="Proteomes" id="UP001615550">
    <property type="component" value="Unassembled WGS sequence"/>
</dbReference>
<protein>
    <submittedName>
        <fullName evidence="2">Sialidase family protein</fullName>
        <ecNumber evidence="2">3.2.1.-</ecNumber>
    </submittedName>
</protein>
<keyword evidence="1" id="KW-0732">Signal</keyword>
<accession>A0ABW8D505</accession>
<dbReference type="SUPFAM" id="SSF50939">
    <property type="entry name" value="Sialidases"/>
    <property type="match status" value="1"/>
</dbReference>
<evidence type="ECO:0000256" key="1">
    <source>
        <dbReference type="SAM" id="SignalP"/>
    </source>
</evidence>
<dbReference type="GO" id="GO:0016798">
    <property type="term" value="F:hydrolase activity, acting on glycosyl bonds"/>
    <property type="evidence" value="ECO:0007669"/>
    <property type="project" value="UniProtKB-KW"/>
</dbReference>
<keyword evidence="2" id="KW-0378">Hydrolase</keyword>
<dbReference type="CDD" id="cd15482">
    <property type="entry name" value="Sialidase_non-viral"/>
    <property type="match status" value="1"/>
</dbReference>
<proteinExistence type="predicted"/>
<dbReference type="RefSeq" id="WP_400185893.1">
    <property type="nucleotide sequence ID" value="NZ_JBGORX010000001.1"/>
</dbReference>
<comment type="caution">
    <text evidence="2">The sequence shown here is derived from an EMBL/GenBank/DDBJ whole genome shotgun (WGS) entry which is preliminary data.</text>
</comment>
<gene>
    <name evidence="2" type="ORF">ACD661_01885</name>
</gene>
<evidence type="ECO:0000313" key="3">
    <source>
        <dbReference type="Proteomes" id="UP001615550"/>
    </source>
</evidence>
<feature type="signal peptide" evidence="1">
    <location>
        <begin position="1"/>
        <end position="22"/>
    </location>
</feature>
<feature type="chain" id="PRO_5045577627" evidence="1">
    <location>
        <begin position="23"/>
        <end position="608"/>
    </location>
</feature>
<keyword evidence="2" id="KW-0326">Glycosidase</keyword>
<organism evidence="2 3">
    <name type="scientific">Legionella lytica</name>
    <dbReference type="NCBI Taxonomy" id="96232"/>
    <lineage>
        <taxon>Bacteria</taxon>
        <taxon>Pseudomonadati</taxon>
        <taxon>Pseudomonadota</taxon>
        <taxon>Gammaproteobacteria</taxon>
        <taxon>Legionellales</taxon>
        <taxon>Legionellaceae</taxon>
        <taxon>Legionella</taxon>
    </lineage>
</organism>